<dbReference type="Gene3D" id="3.40.50.300">
    <property type="entry name" value="P-loop containing nucleotide triphosphate hydrolases"/>
    <property type="match status" value="2"/>
</dbReference>
<dbReference type="SMART" id="SM00490">
    <property type="entry name" value="HELICc"/>
    <property type="match status" value="1"/>
</dbReference>
<dbReference type="PROSITE" id="PS51192">
    <property type="entry name" value="HELICASE_ATP_BIND_1"/>
    <property type="match status" value="1"/>
</dbReference>
<evidence type="ECO:0000313" key="8">
    <source>
        <dbReference type="Proteomes" id="UP001159329"/>
    </source>
</evidence>
<evidence type="ECO:0000259" key="6">
    <source>
        <dbReference type="PROSITE" id="PS51194"/>
    </source>
</evidence>
<keyword evidence="3 7" id="KW-0347">Helicase</keyword>
<dbReference type="AlphaFoldDB" id="A0AA42L783"/>
<accession>A0AA42L783</accession>
<feature type="domain" description="Helicase C-terminal" evidence="6">
    <location>
        <begin position="411"/>
        <end position="559"/>
    </location>
</feature>
<keyword evidence="1" id="KW-0547">Nucleotide-binding</keyword>
<evidence type="ECO:0000259" key="5">
    <source>
        <dbReference type="PROSITE" id="PS51192"/>
    </source>
</evidence>
<evidence type="ECO:0000256" key="2">
    <source>
        <dbReference type="ARBA" id="ARBA00022801"/>
    </source>
</evidence>
<dbReference type="InterPro" id="IPR027417">
    <property type="entry name" value="P-loop_NTPase"/>
</dbReference>
<dbReference type="SMART" id="SM00487">
    <property type="entry name" value="DEXDc"/>
    <property type="match status" value="1"/>
</dbReference>
<reference evidence="7" key="1">
    <citation type="submission" date="2022-09" db="EMBL/GenBank/DDBJ databases">
        <title>Intensive care unit water sources are persistently colonized with multi-drug resistant bacteria and are the site of extensive horizontal gene transfer of antibiotic resistance genes.</title>
        <authorList>
            <person name="Diorio-Toth L."/>
        </authorList>
    </citation>
    <scope>NUCLEOTIDE SEQUENCE</scope>
    <source>
        <strain evidence="7">GD04005</strain>
    </source>
</reference>
<evidence type="ECO:0000256" key="4">
    <source>
        <dbReference type="ARBA" id="ARBA00022840"/>
    </source>
</evidence>
<dbReference type="InterPro" id="IPR001650">
    <property type="entry name" value="Helicase_C-like"/>
</dbReference>
<dbReference type="PANTHER" id="PTHR47961">
    <property type="entry name" value="DNA POLYMERASE THETA, PUTATIVE (AFU_ORTHOLOGUE AFUA_1G05260)-RELATED"/>
    <property type="match status" value="1"/>
</dbReference>
<dbReference type="InterPro" id="IPR014001">
    <property type="entry name" value="Helicase_ATP-bd"/>
</dbReference>
<feature type="domain" description="Helicase ATP-binding" evidence="5">
    <location>
        <begin position="150"/>
        <end position="309"/>
    </location>
</feature>
<keyword evidence="2" id="KW-0378">Hydrolase</keyword>
<dbReference type="GO" id="GO:0004386">
    <property type="term" value="F:helicase activity"/>
    <property type="evidence" value="ECO:0007669"/>
    <property type="project" value="UniProtKB-KW"/>
</dbReference>
<dbReference type="InterPro" id="IPR011545">
    <property type="entry name" value="DEAD/DEAH_box_helicase_dom"/>
</dbReference>
<dbReference type="EMBL" id="JAOEEO010000001">
    <property type="protein sequence ID" value="MDH0563828.1"/>
    <property type="molecule type" value="Genomic_DNA"/>
</dbReference>
<dbReference type="GO" id="GO:0016787">
    <property type="term" value="F:hydrolase activity"/>
    <property type="evidence" value="ECO:0007669"/>
    <property type="project" value="UniProtKB-KW"/>
</dbReference>
<protein>
    <submittedName>
        <fullName evidence="7">DEAD/DEAH box helicase</fullName>
    </submittedName>
</protein>
<comment type="caution">
    <text evidence="7">The sequence shown here is derived from an EMBL/GenBank/DDBJ whole genome shotgun (WGS) entry which is preliminary data.</text>
</comment>
<dbReference type="Pfam" id="PF00270">
    <property type="entry name" value="DEAD"/>
    <property type="match status" value="1"/>
</dbReference>
<dbReference type="GO" id="GO:0003676">
    <property type="term" value="F:nucleic acid binding"/>
    <property type="evidence" value="ECO:0007669"/>
    <property type="project" value="InterPro"/>
</dbReference>
<dbReference type="PANTHER" id="PTHR47961:SF6">
    <property type="entry name" value="DNA-DIRECTED DNA POLYMERASE"/>
    <property type="match status" value="1"/>
</dbReference>
<evidence type="ECO:0000313" key="7">
    <source>
        <dbReference type="EMBL" id="MDH0563828.1"/>
    </source>
</evidence>
<dbReference type="RefSeq" id="WP_279695138.1">
    <property type="nucleotide sequence ID" value="NZ_JAOEEO010000001.1"/>
</dbReference>
<evidence type="ECO:0000256" key="1">
    <source>
        <dbReference type="ARBA" id="ARBA00022741"/>
    </source>
</evidence>
<proteinExistence type="predicted"/>
<dbReference type="GO" id="GO:0005524">
    <property type="term" value="F:ATP binding"/>
    <property type="evidence" value="ECO:0007669"/>
    <property type="project" value="UniProtKB-KW"/>
</dbReference>
<dbReference type="InterPro" id="IPR050474">
    <property type="entry name" value="Hel308_SKI2-like"/>
</dbReference>
<keyword evidence="4" id="KW-0067">ATP-binding</keyword>
<dbReference type="SUPFAM" id="SSF52540">
    <property type="entry name" value="P-loop containing nucleoside triphosphate hydrolases"/>
    <property type="match status" value="1"/>
</dbReference>
<sequence>MDTTYSAAISHPIFIEVFDKLLINLFLMNRQQEEAPEISINNIKKATWLASIAALGEGDKEKNLACSFGALLHLFDTGNEVYTKACYILQSRTGNIISSSHLPKIFKNKRYSEDFGSLLNIELAGNRAELEYKFSDDTEVYFTKFQAKLWGSLVHGNNIAISAPTSAGKSFVIKKYISELIANKQKDIIYVVPTKALINQVSNELHYLLKGKANVYTTYRETLKDKSSIFVLTPERTLKLFQDKNFKDPALVFIDEVHNIEDTSRGAVFENSIYKMVNKWSKSQFVVAGPYIDKLSQSISDIANIELVNHQTFASPVFQLKVSLTLQPKCKTANYKIASPTGNILKGELNLKRSLYSKVKSNKGDAIAAIMELFDPSDLNIIYAPRRKDAETWAQKIAPVVGSTNPDIVNGADQKIKDLIEFLAEEVHPKYSLIRTLRLGVAYHHAGLPDIARLEIEELYSESLIKNIVCTSTLVQGVNLPADRLIIINPKVDKEEMSDFEFFNLIGRAGRVNTKLYGEVYCIDILDEQWGESRLTTDKTKSVSSATITSINNNRDNLPNVINLSREEIEEFDEKGLYSLVSYLRSLYKVDENHFIKMINSSDLSRESKENISSQLEELSLNLEIPDEIIAKNPFIDPVLQNIFYQDILKNGVESWLITRKPIEVSGLRSKEACFSEKSYYYQFWSVLDRLNEIFNFESEINNGYDDYIGIGLLVKDCHNWMLGKSHRFFIESKLTEVYPEENKVDKAARYVTKHISKNITFITVKYLMLWSEVVSSFLTEEEKELNSYILNLPSMLEMGSYDPAVLELMSVGINRSIALRIKPLIRKHEGNSIEEVLGTLDRKNMSPLFNRYLQRAGF</sequence>
<name>A0AA42L783_9GAMM</name>
<dbReference type="PROSITE" id="PS51194">
    <property type="entry name" value="HELICASE_CTER"/>
    <property type="match status" value="1"/>
</dbReference>
<dbReference type="Proteomes" id="UP001159329">
    <property type="component" value="Unassembled WGS sequence"/>
</dbReference>
<gene>
    <name evidence="7" type="ORF">N7644_09020</name>
</gene>
<evidence type="ECO:0000256" key="3">
    <source>
        <dbReference type="ARBA" id="ARBA00022806"/>
    </source>
</evidence>
<organism evidence="7 8">
    <name type="scientific">Acinetobacter courvalinii</name>
    <dbReference type="NCBI Taxonomy" id="280147"/>
    <lineage>
        <taxon>Bacteria</taxon>
        <taxon>Pseudomonadati</taxon>
        <taxon>Pseudomonadota</taxon>
        <taxon>Gammaproteobacteria</taxon>
        <taxon>Moraxellales</taxon>
        <taxon>Moraxellaceae</taxon>
        <taxon>Acinetobacter</taxon>
    </lineage>
</organism>